<evidence type="ECO:0000256" key="1">
    <source>
        <dbReference type="ARBA" id="ARBA00009431"/>
    </source>
</evidence>
<dbReference type="GO" id="GO:0004185">
    <property type="term" value="F:serine-type carboxypeptidase activity"/>
    <property type="evidence" value="ECO:0007669"/>
    <property type="project" value="InterPro"/>
</dbReference>
<gene>
    <name evidence="2" type="ORF">POM88_050202</name>
</gene>
<protein>
    <submittedName>
        <fullName evidence="2">Uncharacterized protein</fullName>
    </submittedName>
</protein>
<accession>A0AAD8GYB5</accession>
<keyword evidence="3" id="KW-1185">Reference proteome</keyword>
<name>A0AAD8GYB5_9APIA</name>
<dbReference type="Pfam" id="PF00450">
    <property type="entry name" value="Peptidase_S10"/>
    <property type="match status" value="1"/>
</dbReference>
<dbReference type="GO" id="GO:0006508">
    <property type="term" value="P:proteolysis"/>
    <property type="evidence" value="ECO:0007669"/>
    <property type="project" value="InterPro"/>
</dbReference>
<dbReference type="GO" id="GO:0019748">
    <property type="term" value="P:secondary metabolic process"/>
    <property type="evidence" value="ECO:0007669"/>
    <property type="project" value="TreeGrafter"/>
</dbReference>
<dbReference type="InterPro" id="IPR001563">
    <property type="entry name" value="Peptidase_S10"/>
</dbReference>
<dbReference type="Proteomes" id="UP001237642">
    <property type="component" value="Unassembled WGS sequence"/>
</dbReference>
<comment type="caution">
    <text evidence="2">The sequence shown here is derived from an EMBL/GenBank/DDBJ whole genome shotgun (WGS) entry which is preliminary data.</text>
</comment>
<dbReference type="PANTHER" id="PTHR11802">
    <property type="entry name" value="SERINE PROTEASE FAMILY S10 SERINE CARBOXYPEPTIDASE"/>
    <property type="match status" value="1"/>
</dbReference>
<proteinExistence type="inferred from homology"/>
<sequence>MASPKALNGILVYHQHIHKHIDENCDKSMQQFLMPTSELNLYYYLSPLRYNVTGYNGGLPSLTLNPYSWTKVANMLYLDTPAGTGFSYATSELYNSDTKMARDTANFLIEAS</sequence>
<organism evidence="2 3">
    <name type="scientific">Heracleum sosnowskyi</name>
    <dbReference type="NCBI Taxonomy" id="360622"/>
    <lineage>
        <taxon>Eukaryota</taxon>
        <taxon>Viridiplantae</taxon>
        <taxon>Streptophyta</taxon>
        <taxon>Embryophyta</taxon>
        <taxon>Tracheophyta</taxon>
        <taxon>Spermatophyta</taxon>
        <taxon>Magnoliopsida</taxon>
        <taxon>eudicotyledons</taxon>
        <taxon>Gunneridae</taxon>
        <taxon>Pentapetalae</taxon>
        <taxon>asterids</taxon>
        <taxon>campanulids</taxon>
        <taxon>Apiales</taxon>
        <taxon>Apiaceae</taxon>
        <taxon>Apioideae</taxon>
        <taxon>apioid superclade</taxon>
        <taxon>Tordylieae</taxon>
        <taxon>Tordyliinae</taxon>
        <taxon>Heracleum</taxon>
    </lineage>
</organism>
<dbReference type="InterPro" id="IPR029058">
    <property type="entry name" value="AB_hydrolase_fold"/>
</dbReference>
<reference evidence="2" key="2">
    <citation type="submission" date="2023-05" db="EMBL/GenBank/DDBJ databases">
        <authorList>
            <person name="Schelkunov M.I."/>
        </authorList>
    </citation>
    <scope>NUCLEOTIDE SEQUENCE</scope>
    <source>
        <strain evidence="2">Hsosn_3</strain>
        <tissue evidence="2">Leaf</tissue>
    </source>
</reference>
<dbReference type="AlphaFoldDB" id="A0AAD8GYB5"/>
<evidence type="ECO:0000313" key="3">
    <source>
        <dbReference type="Proteomes" id="UP001237642"/>
    </source>
</evidence>
<dbReference type="Gene3D" id="3.40.50.1820">
    <property type="entry name" value="alpha/beta hydrolase"/>
    <property type="match status" value="1"/>
</dbReference>
<dbReference type="SUPFAM" id="SSF53474">
    <property type="entry name" value="alpha/beta-Hydrolases"/>
    <property type="match status" value="1"/>
</dbReference>
<dbReference type="PRINTS" id="PR00724">
    <property type="entry name" value="CRBOXYPTASEC"/>
</dbReference>
<comment type="similarity">
    <text evidence="1">Belongs to the peptidase S10 family.</text>
</comment>
<evidence type="ECO:0000313" key="2">
    <source>
        <dbReference type="EMBL" id="KAK1356946.1"/>
    </source>
</evidence>
<reference evidence="2" key="1">
    <citation type="submission" date="2023-02" db="EMBL/GenBank/DDBJ databases">
        <title>Genome of toxic invasive species Heracleum sosnowskyi carries increased number of genes despite the absence of recent whole-genome duplications.</title>
        <authorList>
            <person name="Schelkunov M."/>
            <person name="Shtratnikova V."/>
            <person name="Makarenko M."/>
            <person name="Klepikova A."/>
            <person name="Omelchenko D."/>
            <person name="Novikova G."/>
            <person name="Obukhova E."/>
            <person name="Bogdanov V."/>
            <person name="Penin A."/>
            <person name="Logacheva M."/>
        </authorList>
    </citation>
    <scope>NUCLEOTIDE SEQUENCE</scope>
    <source>
        <strain evidence="2">Hsosn_3</strain>
        <tissue evidence="2">Leaf</tissue>
    </source>
</reference>
<dbReference type="PANTHER" id="PTHR11802:SF29">
    <property type="entry name" value="SERINE CARBOXYPEPTIDASE-LIKE 19"/>
    <property type="match status" value="1"/>
</dbReference>
<dbReference type="GO" id="GO:0016747">
    <property type="term" value="F:acyltransferase activity, transferring groups other than amino-acyl groups"/>
    <property type="evidence" value="ECO:0007669"/>
    <property type="project" value="TreeGrafter"/>
</dbReference>
<dbReference type="EMBL" id="JAUIZM010000011">
    <property type="protein sequence ID" value="KAK1356946.1"/>
    <property type="molecule type" value="Genomic_DNA"/>
</dbReference>